<name>A0A4R4DZG5_9PROT</name>
<accession>A0A4R4DZG5</accession>
<dbReference type="Pfam" id="PF05726">
    <property type="entry name" value="Pirin_C"/>
    <property type="match status" value="1"/>
</dbReference>
<dbReference type="SUPFAM" id="SSF51182">
    <property type="entry name" value="RmlC-like cupins"/>
    <property type="match status" value="1"/>
</dbReference>
<dbReference type="PANTHER" id="PTHR13903">
    <property type="entry name" value="PIRIN-RELATED"/>
    <property type="match status" value="1"/>
</dbReference>
<protein>
    <submittedName>
        <fullName evidence="3">Pirin family protein</fullName>
    </submittedName>
</protein>
<feature type="region of interest" description="Disordered" evidence="1">
    <location>
        <begin position="1"/>
        <end position="56"/>
    </location>
</feature>
<dbReference type="InterPro" id="IPR008778">
    <property type="entry name" value="Pirin_C_dom"/>
</dbReference>
<reference evidence="3 4" key="1">
    <citation type="submission" date="2019-03" db="EMBL/GenBank/DDBJ databases">
        <title>Paracraurococcus aquatilis NE82 genome sequence.</title>
        <authorList>
            <person name="Zhao Y."/>
            <person name="Du Z."/>
        </authorList>
    </citation>
    <scope>NUCLEOTIDE SEQUENCE [LARGE SCALE GENOMIC DNA]</scope>
    <source>
        <strain evidence="3 4">NE82</strain>
    </source>
</reference>
<dbReference type="EMBL" id="SKBM01000001">
    <property type="protein sequence ID" value="TCZ66783.1"/>
    <property type="molecule type" value="Genomic_DNA"/>
</dbReference>
<organism evidence="3 4">
    <name type="scientific">Roseicella aquatilis</name>
    <dbReference type="NCBI Taxonomy" id="2527868"/>
    <lineage>
        <taxon>Bacteria</taxon>
        <taxon>Pseudomonadati</taxon>
        <taxon>Pseudomonadota</taxon>
        <taxon>Alphaproteobacteria</taxon>
        <taxon>Acetobacterales</taxon>
        <taxon>Roseomonadaceae</taxon>
        <taxon>Roseicella</taxon>
    </lineage>
</organism>
<feature type="domain" description="Pirin C-terminal" evidence="2">
    <location>
        <begin position="122"/>
        <end position="221"/>
    </location>
</feature>
<feature type="compositionally biased region" description="Basic and acidic residues" evidence="1">
    <location>
        <begin position="30"/>
        <end position="42"/>
    </location>
</feature>
<keyword evidence="4" id="KW-1185">Reference proteome</keyword>
<dbReference type="InterPro" id="IPR011051">
    <property type="entry name" value="RmlC_Cupin_sf"/>
</dbReference>
<evidence type="ECO:0000256" key="1">
    <source>
        <dbReference type="SAM" id="MobiDB-lite"/>
    </source>
</evidence>
<dbReference type="InterPro" id="IPR012093">
    <property type="entry name" value="Pirin"/>
</dbReference>
<gene>
    <name evidence="3" type="ORF">EXY23_01360</name>
</gene>
<sequence>MGDRGRADRRARQGELAGGARGAGRGLTWADDRRAASPERSNRPARHASPPRGRRAHSIRRLFGIQSWVALPRAAEEADPAFAHRPAATLLLAEEAGLRLRLIAGEGWGMRAPVATASPLFYADAVLAPGARVPLPDGHEERAAYLLEGEVSVGGDSFAAGRMLVFRAGDGLAPTAGPQGARLLLLGGAALDGPRYVYWNFVSSSRERIEQATADWRAQRFARVPGANQEFIPLPLPQTVRLRAGTGAQG</sequence>
<dbReference type="OrthoDB" id="9780903at2"/>
<dbReference type="InterPro" id="IPR014710">
    <property type="entry name" value="RmlC-like_jellyroll"/>
</dbReference>
<dbReference type="Gene3D" id="2.60.120.10">
    <property type="entry name" value="Jelly Rolls"/>
    <property type="match status" value="1"/>
</dbReference>
<evidence type="ECO:0000313" key="4">
    <source>
        <dbReference type="Proteomes" id="UP000295023"/>
    </source>
</evidence>
<feature type="compositionally biased region" description="Basic and acidic residues" evidence="1">
    <location>
        <begin position="1"/>
        <end position="13"/>
    </location>
</feature>
<dbReference type="Proteomes" id="UP000295023">
    <property type="component" value="Unassembled WGS sequence"/>
</dbReference>
<comment type="caution">
    <text evidence="3">The sequence shown here is derived from an EMBL/GenBank/DDBJ whole genome shotgun (WGS) entry which is preliminary data.</text>
</comment>
<evidence type="ECO:0000313" key="3">
    <source>
        <dbReference type="EMBL" id="TCZ66783.1"/>
    </source>
</evidence>
<proteinExistence type="predicted"/>
<dbReference type="AlphaFoldDB" id="A0A4R4DZG5"/>
<feature type="compositionally biased region" description="Gly residues" evidence="1">
    <location>
        <begin position="16"/>
        <end position="25"/>
    </location>
</feature>
<dbReference type="PANTHER" id="PTHR13903:SF8">
    <property type="entry name" value="PIRIN"/>
    <property type="match status" value="1"/>
</dbReference>
<evidence type="ECO:0000259" key="2">
    <source>
        <dbReference type="Pfam" id="PF05726"/>
    </source>
</evidence>